<keyword evidence="3 14" id="KW-0812">Transmembrane</keyword>
<feature type="compositionally biased region" description="Pro residues" evidence="13">
    <location>
        <begin position="739"/>
        <end position="749"/>
    </location>
</feature>
<dbReference type="AlphaFoldDB" id="A0A7K7SN23"/>
<dbReference type="InterPro" id="IPR046342">
    <property type="entry name" value="CBS_dom_sf"/>
</dbReference>
<feature type="region of interest" description="Disordered" evidence="13">
    <location>
        <begin position="727"/>
        <end position="758"/>
    </location>
</feature>
<keyword evidence="6 14" id="KW-1133">Transmembrane helix</keyword>
<name>A0A7K7SN23_9TYRA</name>
<feature type="non-terminal residue" evidence="15">
    <location>
        <position position="1"/>
    </location>
</feature>
<feature type="transmembrane region" description="Helical" evidence="14">
    <location>
        <begin position="172"/>
        <end position="195"/>
    </location>
</feature>
<evidence type="ECO:0000256" key="11">
    <source>
        <dbReference type="ARBA" id="ARBA00023214"/>
    </source>
</evidence>
<evidence type="ECO:0000256" key="4">
    <source>
        <dbReference type="ARBA" id="ARBA00022737"/>
    </source>
</evidence>
<dbReference type="PANTHER" id="PTHR45720">
    <property type="entry name" value="CHLORIDE CHANNEL PROTEIN 2"/>
    <property type="match status" value="1"/>
</dbReference>
<feature type="transmembrane region" description="Helical" evidence="14">
    <location>
        <begin position="248"/>
        <end position="267"/>
    </location>
</feature>
<dbReference type="InterPro" id="IPR014743">
    <property type="entry name" value="Cl-channel_core"/>
</dbReference>
<dbReference type="SUPFAM" id="SSF54631">
    <property type="entry name" value="CBS-domain pair"/>
    <property type="match status" value="1"/>
</dbReference>
<reference evidence="15 16" key="1">
    <citation type="submission" date="2019-09" db="EMBL/GenBank/DDBJ databases">
        <title>Bird 10,000 Genomes (B10K) Project - Family phase.</title>
        <authorList>
            <person name="Zhang G."/>
        </authorList>
    </citation>
    <scope>NUCLEOTIDE SEQUENCE [LARGE SCALE GENOMIC DNA]</scope>
    <source>
        <strain evidence="15">B10K-DU-030-41</strain>
        <tissue evidence="15">Muscle</tissue>
    </source>
</reference>
<keyword evidence="2" id="KW-0813">Transport</keyword>
<dbReference type="CDD" id="cd03683">
    <property type="entry name" value="ClC_1_like"/>
    <property type="match status" value="1"/>
</dbReference>
<feature type="transmembrane region" description="Helical" evidence="14">
    <location>
        <begin position="324"/>
        <end position="341"/>
    </location>
</feature>
<keyword evidence="8" id="KW-0129">CBS domain</keyword>
<dbReference type="Gene3D" id="3.10.580.10">
    <property type="entry name" value="CBS-domain"/>
    <property type="match status" value="2"/>
</dbReference>
<protein>
    <submittedName>
        <fullName evidence="15">CLCN1 protein</fullName>
    </submittedName>
</protein>
<dbReference type="Pfam" id="PF00654">
    <property type="entry name" value="Voltage_CLC"/>
    <property type="match status" value="1"/>
</dbReference>
<keyword evidence="7" id="KW-0406">Ion transport</keyword>
<evidence type="ECO:0000256" key="12">
    <source>
        <dbReference type="ARBA" id="ARBA00023303"/>
    </source>
</evidence>
<evidence type="ECO:0000313" key="15">
    <source>
        <dbReference type="EMBL" id="NXA05898.1"/>
    </source>
</evidence>
<evidence type="ECO:0000256" key="5">
    <source>
        <dbReference type="ARBA" id="ARBA00022882"/>
    </source>
</evidence>
<keyword evidence="5" id="KW-0851">Voltage-gated channel</keyword>
<evidence type="ECO:0000256" key="9">
    <source>
        <dbReference type="ARBA" id="ARBA00023136"/>
    </source>
</evidence>
<dbReference type="GO" id="GO:0005247">
    <property type="term" value="F:voltage-gated chloride channel activity"/>
    <property type="evidence" value="ECO:0007669"/>
    <property type="project" value="TreeGrafter"/>
</dbReference>
<feature type="transmembrane region" description="Helical" evidence="14">
    <location>
        <begin position="472"/>
        <end position="493"/>
    </location>
</feature>
<dbReference type="InterPro" id="IPR001807">
    <property type="entry name" value="ClC"/>
</dbReference>
<dbReference type="PRINTS" id="PR00762">
    <property type="entry name" value="CLCHANNEL"/>
</dbReference>
<evidence type="ECO:0000313" key="16">
    <source>
        <dbReference type="Proteomes" id="UP000589485"/>
    </source>
</evidence>
<dbReference type="EMBL" id="VZSY01000065">
    <property type="protein sequence ID" value="NXA05898.1"/>
    <property type="molecule type" value="Genomic_DNA"/>
</dbReference>
<keyword evidence="10" id="KW-0869">Chloride channel</keyword>
<feature type="region of interest" description="Disordered" evidence="13">
    <location>
        <begin position="935"/>
        <end position="978"/>
    </location>
</feature>
<feature type="transmembrane region" description="Helical" evidence="14">
    <location>
        <begin position="409"/>
        <end position="428"/>
    </location>
</feature>
<evidence type="ECO:0000256" key="14">
    <source>
        <dbReference type="SAM" id="Phobius"/>
    </source>
</evidence>
<keyword evidence="16" id="KW-1185">Reference proteome</keyword>
<dbReference type="PANTHER" id="PTHR45720:SF4">
    <property type="entry name" value="CHLORIDE CHANNEL PROTEIN 1"/>
    <property type="match status" value="1"/>
</dbReference>
<gene>
    <name evidence="15" type="primary">Clcn1</name>
    <name evidence="15" type="ORF">SAPAEN_R13112</name>
</gene>
<keyword evidence="4" id="KW-0677">Repeat</keyword>
<evidence type="ECO:0000256" key="1">
    <source>
        <dbReference type="ARBA" id="ARBA00004141"/>
    </source>
</evidence>
<keyword evidence="9 14" id="KW-0472">Membrane</keyword>
<dbReference type="GO" id="GO:0005886">
    <property type="term" value="C:plasma membrane"/>
    <property type="evidence" value="ECO:0007669"/>
    <property type="project" value="TreeGrafter"/>
</dbReference>
<dbReference type="FunFam" id="3.10.580.10:FF:000027">
    <property type="entry name" value="Chloride channel protein"/>
    <property type="match status" value="1"/>
</dbReference>
<proteinExistence type="predicted"/>
<evidence type="ECO:0000256" key="7">
    <source>
        <dbReference type="ARBA" id="ARBA00023065"/>
    </source>
</evidence>
<dbReference type="SUPFAM" id="SSF81340">
    <property type="entry name" value="Clc chloride channel"/>
    <property type="match status" value="1"/>
</dbReference>
<dbReference type="Proteomes" id="UP000589485">
    <property type="component" value="Unassembled WGS sequence"/>
</dbReference>
<evidence type="ECO:0000256" key="2">
    <source>
        <dbReference type="ARBA" id="ARBA00022448"/>
    </source>
</evidence>
<dbReference type="GO" id="GO:0034707">
    <property type="term" value="C:chloride channel complex"/>
    <property type="evidence" value="ECO:0007669"/>
    <property type="project" value="UniProtKB-KW"/>
</dbReference>
<organism evidence="15 16">
    <name type="scientific">Sapayoa aenigma</name>
    <name type="common">broad-billed sapayoa</name>
    <dbReference type="NCBI Taxonomy" id="239371"/>
    <lineage>
        <taxon>Eukaryota</taxon>
        <taxon>Metazoa</taxon>
        <taxon>Chordata</taxon>
        <taxon>Craniata</taxon>
        <taxon>Vertebrata</taxon>
        <taxon>Euteleostomi</taxon>
        <taxon>Archelosauria</taxon>
        <taxon>Archosauria</taxon>
        <taxon>Dinosauria</taxon>
        <taxon>Saurischia</taxon>
        <taxon>Theropoda</taxon>
        <taxon>Coelurosauria</taxon>
        <taxon>Aves</taxon>
        <taxon>Neognathae</taxon>
        <taxon>Neoaves</taxon>
        <taxon>Telluraves</taxon>
        <taxon>Australaves</taxon>
        <taxon>Passeriformes</taxon>
        <taxon>Tyrannidae</taxon>
        <taxon>Sapayoa</taxon>
    </lineage>
</organism>
<feature type="non-terminal residue" evidence="15">
    <location>
        <position position="1009"/>
    </location>
</feature>
<comment type="caution">
    <text evidence="15">The sequence shown here is derived from an EMBL/GenBank/DDBJ whole genome shotgun (WGS) entry which is preliminary data.</text>
</comment>
<comment type="subcellular location">
    <subcellularLocation>
        <location evidence="1">Membrane</location>
        <topology evidence="1">Multi-pass membrane protein</topology>
    </subcellularLocation>
</comment>
<evidence type="ECO:0000256" key="3">
    <source>
        <dbReference type="ARBA" id="ARBA00022692"/>
    </source>
</evidence>
<dbReference type="Gene3D" id="1.10.3080.10">
    <property type="entry name" value="Clc chloride channel"/>
    <property type="match status" value="1"/>
</dbReference>
<feature type="transmembrane region" description="Helical" evidence="14">
    <location>
        <begin position="131"/>
        <end position="152"/>
    </location>
</feature>
<accession>A0A7K7SN23</accession>
<keyword evidence="11" id="KW-0868">Chloride</keyword>
<evidence type="ECO:0000256" key="10">
    <source>
        <dbReference type="ARBA" id="ARBA00023173"/>
    </source>
</evidence>
<feature type="transmembrane region" description="Helical" evidence="14">
    <location>
        <begin position="544"/>
        <end position="567"/>
    </location>
</feature>
<dbReference type="FunFam" id="1.10.3080.10:FF:000003">
    <property type="entry name" value="Chloride channel 2"/>
    <property type="match status" value="1"/>
</dbReference>
<sequence>MESSETMTQEPSSKPALWGGTPQYDYVCFEKCTRYGIPLEAGRKAGGTGEDLHYLENSLSYPQLYGQYTDQLTDISKKEAAQLLKKQDPKNDGRPPKRDSQVQIKEEHYSKCQDCARRIQKYVTKKLGEDWIFLVLLGLVMALVSWGMDYASAKSLQAYKWMYRELHPNVPMQYVVWVAYPLVLILFAAIVCHLVSPQAVGSGIPELKTIMRGVVLKEYLTLKAFVAKVVSLTAGLGSGMPVGKEGPFVHIASICAAVLSKFMSIFCGVYEQPYYYTDVLTVGCAVGVGCCFGTPLGGKWLFWVLFSIEVTSTYFAVRNYWRGFFAATFSAFIFRVLAVWNKDADTITALFRTNFRMDFPFDLQELPAFAIIGICSGFLGAFFVYLNRQVVLCVRRHKALSQFLTKHRLIYPGVITFLIATVTFPPGFGQFMAGELMPREAISTLFDNYTWIKHTGDTQILGKSAAWIHPKVSIFIIILLFFLVKFCMSAVFTTMPIPCGGFMPVFVLGAAFGRLIGEIMASLFPDGILFDGIVYQILPGGYAVIGAAALTGAVSHTVSTAVICFELTGQISHILPMMVAVILANMVAQSLQPSLYDSIIQVKKLPYLPDLGWNHISKYNIFVEDIMVQDVKFVSSNCKYRDLQMLLQSTTVKTLPLVDSAETMILLGSVERSELQALLQKHISPERRQLLNREMQQKLFEAPYDGHSKGPWANLPKLKHESFAYVDEDEDTDEKGELPQPPSPTPSYPEEPNGLTNPLKQMTETLEPQEHSGNFRSLRQMIQQLFCYCSRPLETESTVQEPVEVVETMTPEEIDAWEQEELNKNVCFDSCRIDPSPFQLVERTSLHKTHTLFSLLGLSHAYVTSMGKLRGVLALEELQKAIEGSTRSGVHLRPPLASFRNTNRTSTNTEKVSQATQAWSREDNSMVVAQQAADLGTGTPQRRCSHSPESSHSHDEGEAPCSTYATDTELEDMELTGPVAENISDILKDISLRTTDLDEDEDEDEDVPL</sequence>
<evidence type="ECO:0000256" key="6">
    <source>
        <dbReference type="ARBA" id="ARBA00022989"/>
    </source>
</evidence>
<feature type="transmembrane region" description="Helical" evidence="14">
    <location>
        <begin position="366"/>
        <end position="388"/>
    </location>
</feature>
<dbReference type="OrthoDB" id="4564at2759"/>
<evidence type="ECO:0000256" key="13">
    <source>
        <dbReference type="SAM" id="MobiDB-lite"/>
    </source>
</evidence>
<dbReference type="InterPro" id="IPR050970">
    <property type="entry name" value="Cl_channel_volt-gated"/>
</dbReference>
<keyword evidence="12" id="KW-0407">Ion channel</keyword>
<evidence type="ECO:0000256" key="8">
    <source>
        <dbReference type="ARBA" id="ARBA00023122"/>
    </source>
</evidence>